<reference evidence="1" key="1">
    <citation type="submission" date="2021-01" db="EMBL/GenBank/DDBJ databases">
        <authorList>
            <person name="Corre E."/>
            <person name="Pelletier E."/>
            <person name="Niang G."/>
            <person name="Scheremetjew M."/>
            <person name="Finn R."/>
            <person name="Kale V."/>
            <person name="Holt S."/>
            <person name="Cochrane G."/>
            <person name="Meng A."/>
            <person name="Brown T."/>
            <person name="Cohen L."/>
        </authorList>
    </citation>
    <scope>NUCLEOTIDE SEQUENCE</scope>
    <source>
        <strain evidence="1">CCMP3107</strain>
    </source>
</reference>
<protein>
    <submittedName>
        <fullName evidence="1">Uncharacterized protein</fullName>
    </submittedName>
</protein>
<proteinExistence type="predicted"/>
<name>A0A7S3XKX5_HETAK</name>
<dbReference type="AlphaFoldDB" id="A0A7S3XKX5"/>
<evidence type="ECO:0000313" key="1">
    <source>
        <dbReference type="EMBL" id="CAE0625526.1"/>
    </source>
</evidence>
<accession>A0A7S3XKX5</accession>
<dbReference type="EMBL" id="HBIU01010072">
    <property type="protein sequence ID" value="CAE0625526.1"/>
    <property type="molecule type" value="Transcribed_RNA"/>
</dbReference>
<organism evidence="1">
    <name type="scientific">Heterosigma akashiwo</name>
    <name type="common">Chromophytic alga</name>
    <name type="synonym">Heterosigma carterae</name>
    <dbReference type="NCBI Taxonomy" id="2829"/>
    <lineage>
        <taxon>Eukaryota</taxon>
        <taxon>Sar</taxon>
        <taxon>Stramenopiles</taxon>
        <taxon>Ochrophyta</taxon>
        <taxon>Raphidophyceae</taxon>
        <taxon>Chattonellales</taxon>
        <taxon>Chattonellaceae</taxon>
        <taxon>Heterosigma</taxon>
    </lineage>
</organism>
<gene>
    <name evidence="1" type="ORF">HAKA00212_LOCUS4195</name>
</gene>
<sequence length="758" mass="85428">MVATEIDKKALVHIARKELLGASGASKLLPVPSILTASGAYFLGQSLNEYGKVIVSLRQLSGNTQCFLLWDVFEALVSLLITQQKFETQKMQHVCAQLTIFLLEAVQKSESLYQEFHEYLFYWKAQSVQVNSPDHRKKAASISFVYAHLPQEIFTELVKRWAKDCTTLVQLQYFLVFLSSCLSWLSLQGPSTQQRFTELGTFAWWAVCKLYFFHGKGLPSQKVEFPPQCSEAMKLLLMDTRENPHDLALLVFLELSDFHSIDDEKWNKKSVFYFRRLFSGTQVFGPALFLRVIAAISESQYLMSFAQERYLKNHTQSNTVRPSSNFNRLFKDEDECLPMASVRRLLSYFLEAAAAENKENSAHELSFFRIAGVQDALTYFVNMTSKGNPDSASDNVHALHPSIGNKECQDDKDLPLLVVLLQLMQTASAVLHTKLPAAMTSMLRMNKCCNTSETATAKVTLSQVYASKQVDVLKQETGVLGLCIHRLLENKPKEVRSHPQVANDLTFCLLFCWLKPVVTGMHSSAGFDFSEDLLLSVFDGFPLLVVETILPHTQQIESIFLSADNCKGHIEPESAPFLESQCASFGKVHSGLETPALGTPSTQSVLVLFEKMMRHVFGFLGFVAGLMEQAQPSSTREIKLPNKMARGHLPPSSSYKLENPILFSIDSLLYRNEDIQKDGYPNILEMLGQKMPCNSDQKEAGQHILREAIEKYVCPKYVFEKLSLMKCPSQANFFLRNLHQIAIPLSLHIGGYKQQLAV</sequence>